<dbReference type="EMBL" id="BAHC01000046">
    <property type="protein sequence ID" value="GAB88966.1"/>
    <property type="molecule type" value="Genomic_DNA"/>
</dbReference>
<accession>K6W5I5</accession>
<dbReference type="Proteomes" id="UP000008363">
    <property type="component" value="Unassembled WGS sequence"/>
</dbReference>
<feature type="transmembrane region" description="Helical" evidence="1">
    <location>
        <begin position="116"/>
        <end position="134"/>
    </location>
</feature>
<dbReference type="eggNOG" id="ENOG50334X6">
    <property type="taxonomic scope" value="Bacteria"/>
</dbReference>
<evidence type="ECO:0000256" key="1">
    <source>
        <dbReference type="SAM" id="Phobius"/>
    </source>
</evidence>
<dbReference type="STRING" id="1108045.GORHZ_046_01170"/>
<evidence type="ECO:0000313" key="3">
    <source>
        <dbReference type="Proteomes" id="UP000008363"/>
    </source>
</evidence>
<reference evidence="2 3" key="1">
    <citation type="submission" date="2012-08" db="EMBL/GenBank/DDBJ databases">
        <title>Whole genome shotgun sequence of Gordonia rhizosphera NBRC 16068.</title>
        <authorList>
            <person name="Takarada H."/>
            <person name="Isaki S."/>
            <person name="Hosoyama A."/>
            <person name="Tsuchikane K."/>
            <person name="Katsumata H."/>
            <person name="Baba S."/>
            <person name="Ohji S."/>
            <person name="Yamazaki S."/>
            <person name="Fujita N."/>
        </authorList>
    </citation>
    <scope>NUCLEOTIDE SEQUENCE [LARGE SCALE GENOMIC DNA]</scope>
    <source>
        <strain evidence="2 3">NBRC 16068</strain>
    </source>
</reference>
<keyword evidence="1" id="KW-1133">Transmembrane helix</keyword>
<comment type="caution">
    <text evidence="2">The sequence shown here is derived from an EMBL/GenBank/DDBJ whole genome shotgun (WGS) entry which is preliminary data.</text>
</comment>
<evidence type="ECO:0008006" key="4">
    <source>
        <dbReference type="Google" id="ProtNLM"/>
    </source>
</evidence>
<dbReference type="AlphaFoldDB" id="K6W5I5"/>
<feature type="transmembrane region" description="Helical" evidence="1">
    <location>
        <begin position="42"/>
        <end position="69"/>
    </location>
</feature>
<name>K6W5I5_9ACTN</name>
<feature type="transmembrane region" description="Helical" evidence="1">
    <location>
        <begin position="81"/>
        <end position="104"/>
    </location>
</feature>
<protein>
    <recommendedName>
        <fullName evidence="4">Peptidase S54 rhomboid domain-containing protein</fullName>
    </recommendedName>
</protein>
<keyword evidence="3" id="KW-1185">Reference proteome</keyword>
<dbReference type="Pfam" id="PF20401">
    <property type="entry name" value="Rhomboid_2"/>
    <property type="match status" value="1"/>
</dbReference>
<keyword evidence="1" id="KW-0472">Membrane</keyword>
<dbReference type="InterPro" id="IPR046862">
    <property type="entry name" value="Rhomboid_2"/>
</dbReference>
<organism evidence="2 3">
    <name type="scientific">Gordonia rhizosphera NBRC 16068</name>
    <dbReference type="NCBI Taxonomy" id="1108045"/>
    <lineage>
        <taxon>Bacteria</taxon>
        <taxon>Bacillati</taxon>
        <taxon>Actinomycetota</taxon>
        <taxon>Actinomycetes</taxon>
        <taxon>Mycobacteriales</taxon>
        <taxon>Gordoniaceae</taxon>
        <taxon>Gordonia</taxon>
    </lineage>
</organism>
<proteinExistence type="predicted"/>
<feature type="transmembrane region" description="Helical" evidence="1">
    <location>
        <begin position="141"/>
        <end position="158"/>
    </location>
</feature>
<gene>
    <name evidence="2" type="ORF">GORHZ_046_01170</name>
</gene>
<sequence length="221" mass="24477">MTFAWLVVLLVTTVIAHSLDSDDLDRVLGERSTNLHHLASDPLHVLLTSLFWIDGSFWLSYLLMFLVFHVPAERWLGSARWLLVGLSAHVVATYVSEGLLGLAIRDGAVGTSMVNVTDVGVSYFLAAIVGVLTYRIAYPWRWLYLAGILVVYGVPIVGNLTFTGIGHLTSLLIGLAWYPITRRRPAPPWNPMDTVRRLGRRREVAEAGGQEPGASVRQRNS</sequence>
<keyword evidence="1" id="KW-0812">Transmembrane</keyword>
<evidence type="ECO:0000313" key="2">
    <source>
        <dbReference type="EMBL" id="GAB88966.1"/>
    </source>
</evidence>